<protein>
    <recommendedName>
        <fullName evidence="3">ABM domain-containing protein</fullName>
    </recommendedName>
</protein>
<accession>A0AAN7CLX0</accession>
<evidence type="ECO:0000313" key="1">
    <source>
        <dbReference type="EMBL" id="KAK4243188.1"/>
    </source>
</evidence>
<evidence type="ECO:0000313" key="2">
    <source>
        <dbReference type="Proteomes" id="UP001303647"/>
    </source>
</evidence>
<proteinExistence type="predicted"/>
<keyword evidence="2" id="KW-1185">Reference proteome</keyword>
<evidence type="ECO:0008006" key="3">
    <source>
        <dbReference type="Google" id="ProtNLM"/>
    </source>
</evidence>
<comment type="caution">
    <text evidence="1">The sequence shown here is derived from an EMBL/GenBank/DDBJ whole genome shotgun (WGS) entry which is preliminary data.</text>
</comment>
<dbReference type="Proteomes" id="UP001303647">
    <property type="component" value="Unassembled WGS sequence"/>
</dbReference>
<name>A0AAN7CLX0_9PEZI</name>
<reference evidence="1" key="2">
    <citation type="submission" date="2023-05" db="EMBL/GenBank/DDBJ databases">
        <authorList>
            <consortium name="Lawrence Berkeley National Laboratory"/>
            <person name="Steindorff A."/>
            <person name="Hensen N."/>
            <person name="Bonometti L."/>
            <person name="Westerberg I."/>
            <person name="Brannstrom I.O."/>
            <person name="Guillou S."/>
            <person name="Cros-Aarteil S."/>
            <person name="Calhoun S."/>
            <person name="Haridas S."/>
            <person name="Kuo A."/>
            <person name="Mondo S."/>
            <person name="Pangilinan J."/>
            <person name="Riley R."/>
            <person name="Labutti K."/>
            <person name="Andreopoulos B."/>
            <person name="Lipzen A."/>
            <person name="Chen C."/>
            <person name="Yanf M."/>
            <person name="Daum C."/>
            <person name="Ng V."/>
            <person name="Clum A."/>
            <person name="Ohm R."/>
            <person name="Martin F."/>
            <person name="Silar P."/>
            <person name="Natvig D."/>
            <person name="Lalanne C."/>
            <person name="Gautier V."/>
            <person name="Ament-Velasquez S.L."/>
            <person name="Kruys A."/>
            <person name="Hutchinson M.I."/>
            <person name="Powell A.J."/>
            <person name="Barry K."/>
            <person name="Miller A.N."/>
            <person name="Grigoriev I.V."/>
            <person name="Debuchy R."/>
            <person name="Gladieux P."/>
            <person name="Thoren M.H."/>
            <person name="Johannesson H."/>
        </authorList>
    </citation>
    <scope>NUCLEOTIDE SEQUENCE</scope>
    <source>
        <strain evidence="1">CBS 359.72</strain>
    </source>
</reference>
<reference evidence="1" key="1">
    <citation type="journal article" date="2023" name="Mol. Phylogenet. Evol.">
        <title>Genome-scale phylogeny and comparative genomics of the fungal order Sordariales.</title>
        <authorList>
            <person name="Hensen N."/>
            <person name="Bonometti L."/>
            <person name="Westerberg I."/>
            <person name="Brannstrom I.O."/>
            <person name="Guillou S."/>
            <person name="Cros-Aarteil S."/>
            <person name="Calhoun S."/>
            <person name="Haridas S."/>
            <person name="Kuo A."/>
            <person name="Mondo S."/>
            <person name="Pangilinan J."/>
            <person name="Riley R."/>
            <person name="LaButti K."/>
            <person name="Andreopoulos B."/>
            <person name="Lipzen A."/>
            <person name="Chen C."/>
            <person name="Yan M."/>
            <person name="Daum C."/>
            <person name="Ng V."/>
            <person name="Clum A."/>
            <person name="Steindorff A."/>
            <person name="Ohm R.A."/>
            <person name="Martin F."/>
            <person name="Silar P."/>
            <person name="Natvig D.O."/>
            <person name="Lalanne C."/>
            <person name="Gautier V."/>
            <person name="Ament-Velasquez S.L."/>
            <person name="Kruys A."/>
            <person name="Hutchinson M.I."/>
            <person name="Powell A.J."/>
            <person name="Barry K."/>
            <person name="Miller A.N."/>
            <person name="Grigoriev I.V."/>
            <person name="Debuchy R."/>
            <person name="Gladieux P."/>
            <person name="Hiltunen Thoren M."/>
            <person name="Johannesson H."/>
        </authorList>
    </citation>
    <scope>NUCLEOTIDE SEQUENCE</scope>
    <source>
        <strain evidence="1">CBS 359.72</strain>
    </source>
</reference>
<sequence>MARTKMTVKRYRHVTTWTRFHLPLKQEWPTWTIGYSDMHVGPLEHVKGAVKLLLGRMVDDPEQAAYIIEWRDLDDLKNFQSSPACAEFLRNLPERDNLQVSVKSTSSASRSLTIEDALSSSLPLEPSRFLTLEEITEIPAAEVEDRVTLNAFLVPRKGNYSTMETWYESLRAVFGSFQPCGSEFIRGHGLWWERYMTTWFWTLAEDGWVGSKFGNMEPIQEDIQGQTIIYEFHLWPHQYGATPEHEEASATDPQARESWNEAVAKERWDIRKLPCYESPEKIDPEDMEEKLLE</sequence>
<organism evidence="1 2">
    <name type="scientific">Corynascus novoguineensis</name>
    <dbReference type="NCBI Taxonomy" id="1126955"/>
    <lineage>
        <taxon>Eukaryota</taxon>
        <taxon>Fungi</taxon>
        <taxon>Dikarya</taxon>
        <taxon>Ascomycota</taxon>
        <taxon>Pezizomycotina</taxon>
        <taxon>Sordariomycetes</taxon>
        <taxon>Sordariomycetidae</taxon>
        <taxon>Sordariales</taxon>
        <taxon>Chaetomiaceae</taxon>
        <taxon>Corynascus</taxon>
    </lineage>
</organism>
<dbReference type="SUPFAM" id="SSF54909">
    <property type="entry name" value="Dimeric alpha+beta barrel"/>
    <property type="match status" value="1"/>
</dbReference>
<dbReference type="EMBL" id="MU857853">
    <property type="protein sequence ID" value="KAK4243188.1"/>
    <property type="molecule type" value="Genomic_DNA"/>
</dbReference>
<dbReference type="InterPro" id="IPR011008">
    <property type="entry name" value="Dimeric_a/b-barrel"/>
</dbReference>
<dbReference type="AlphaFoldDB" id="A0AAN7CLX0"/>
<gene>
    <name evidence="1" type="ORF">C7999DRAFT_44940</name>
</gene>